<feature type="binding site" evidence="13">
    <location>
        <begin position="8"/>
        <end position="13"/>
    </location>
    <ligand>
        <name>NAD(+)</name>
        <dbReference type="ChEBI" id="CHEBI:57540"/>
    </ligand>
</feature>
<feature type="active site" description="Proton donor" evidence="13">
    <location>
        <position position="134"/>
    </location>
</feature>
<dbReference type="NCBIfam" id="TIGR00036">
    <property type="entry name" value="dapB"/>
    <property type="match status" value="1"/>
</dbReference>
<comment type="subcellular location">
    <subcellularLocation>
        <location evidence="13">Cytoplasm</location>
    </subcellularLocation>
</comment>
<feature type="binding site" evidence="13">
    <location>
        <begin position="74"/>
        <end position="76"/>
    </location>
    <ligand>
        <name>NAD(+)</name>
        <dbReference type="ChEBI" id="CHEBI:57540"/>
    </ligand>
</feature>
<feature type="domain" description="Dihydrodipicolinate reductase N-terminal" evidence="14">
    <location>
        <begin position="2"/>
        <end position="103"/>
    </location>
</feature>
<evidence type="ECO:0000256" key="10">
    <source>
        <dbReference type="ARBA" id="ARBA00038983"/>
    </source>
</evidence>
<keyword evidence="8 13" id="KW-0457">Lysine biosynthesis</keyword>
<feature type="binding site" evidence="13">
    <location>
        <position position="131"/>
    </location>
    <ligand>
        <name>(S)-2,3,4,5-tetrahydrodipicolinate</name>
        <dbReference type="ChEBI" id="CHEBI:16845"/>
    </ligand>
</feature>
<dbReference type="Gene3D" id="3.30.360.10">
    <property type="entry name" value="Dihydrodipicolinate Reductase, domain 2"/>
    <property type="match status" value="1"/>
</dbReference>
<evidence type="ECO:0000259" key="14">
    <source>
        <dbReference type="Pfam" id="PF01113"/>
    </source>
</evidence>
<comment type="function">
    <text evidence="13">Catalyzes the conversion of 4-hydroxy-tetrahydrodipicolinate (HTPA) to tetrahydrodipicolinate.</text>
</comment>
<evidence type="ECO:0000256" key="12">
    <source>
        <dbReference type="ARBA" id="ARBA00049396"/>
    </source>
</evidence>
<sequence>MIRVAVLGAKGRMGSEAVAAVRAAGDLELVAEIGSGDPISGIAPADVVVDLTRPDVVMENLRYVLGAGKHAVVGVSGFDDERLAAVREILAGTDLGVLIAPNFGVGAVLTMHFAAIAAPFFESVEIVEAHHEKKVDAPSGTAARTATLVAQARAKAGLGPVPDATTSDPDGARGAVVDGIHVHAIRMPGVVAQQDVILGEAGETLTISHNSANRASFMPGVLMSVRAVPTRPGLTFGLEPLLGL</sequence>
<dbReference type="InterPro" id="IPR036291">
    <property type="entry name" value="NAD(P)-bd_dom_sf"/>
</dbReference>
<comment type="catalytic activity">
    <reaction evidence="11 13">
        <text>(S)-2,3,4,5-tetrahydrodipicolinate + NADP(+) + H2O = (2S,4S)-4-hydroxy-2,3,4,5-tetrahydrodipicolinate + NADPH + H(+)</text>
        <dbReference type="Rhea" id="RHEA:35331"/>
        <dbReference type="ChEBI" id="CHEBI:15377"/>
        <dbReference type="ChEBI" id="CHEBI:15378"/>
        <dbReference type="ChEBI" id="CHEBI:16845"/>
        <dbReference type="ChEBI" id="CHEBI:57783"/>
        <dbReference type="ChEBI" id="CHEBI:58349"/>
        <dbReference type="ChEBI" id="CHEBI:67139"/>
        <dbReference type="EC" id="1.17.1.8"/>
    </reaction>
</comment>
<dbReference type="PIRSF" id="PIRSF000161">
    <property type="entry name" value="DHPR"/>
    <property type="match status" value="1"/>
</dbReference>
<dbReference type="PANTHER" id="PTHR20836">
    <property type="entry name" value="DIHYDRODIPICOLINATE REDUCTASE"/>
    <property type="match status" value="1"/>
</dbReference>
<comment type="catalytic activity">
    <reaction evidence="12 13">
        <text>(S)-2,3,4,5-tetrahydrodipicolinate + NAD(+) + H2O = (2S,4S)-4-hydroxy-2,3,4,5-tetrahydrodipicolinate + NADH + H(+)</text>
        <dbReference type="Rhea" id="RHEA:35323"/>
        <dbReference type="ChEBI" id="CHEBI:15377"/>
        <dbReference type="ChEBI" id="CHEBI:15378"/>
        <dbReference type="ChEBI" id="CHEBI:16845"/>
        <dbReference type="ChEBI" id="CHEBI:57540"/>
        <dbReference type="ChEBI" id="CHEBI:57945"/>
        <dbReference type="ChEBI" id="CHEBI:67139"/>
        <dbReference type="EC" id="1.17.1.8"/>
    </reaction>
</comment>
<evidence type="ECO:0000256" key="8">
    <source>
        <dbReference type="ARBA" id="ARBA00023154"/>
    </source>
</evidence>
<feature type="binding site" evidence="13">
    <location>
        <begin position="140"/>
        <end position="141"/>
    </location>
    <ligand>
        <name>(S)-2,3,4,5-tetrahydrodipicolinate</name>
        <dbReference type="ChEBI" id="CHEBI:16845"/>
    </ligand>
</feature>
<keyword evidence="2 13" id="KW-0963">Cytoplasm</keyword>
<evidence type="ECO:0000313" key="17">
    <source>
        <dbReference type="Proteomes" id="UP001501598"/>
    </source>
</evidence>
<evidence type="ECO:0000256" key="7">
    <source>
        <dbReference type="ARBA" id="ARBA00023027"/>
    </source>
</evidence>
<gene>
    <name evidence="13 16" type="primary">dapB</name>
    <name evidence="16" type="ORF">GCM10023175_42620</name>
</gene>
<feature type="active site" description="Proton donor/acceptor" evidence="13">
    <location>
        <position position="130"/>
    </location>
</feature>
<keyword evidence="5 13" id="KW-0220">Diaminopimelate biosynthesis</keyword>
<dbReference type="InterPro" id="IPR000846">
    <property type="entry name" value="DapB_N"/>
</dbReference>
<evidence type="ECO:0000256" key="1">
    <source>
        <dbReference type="ARBA" id="ARBA00006642"/>
    </source>
</evidence>
<reference evidence="17" key="1">
    <citation type="journal article" date="2019" name="Int. J. Syst. Evol. Microbiol.">
        <title>The Global Catalogue of Microorganisms (GCM) 10K type strain sequencing project: providing services to taxonomists for standard genome sequencing and annotation.</title>
        <authorList>
            <consortium name="The Broad Institute Genomics Platform"/>
            <consortium name="The Broad Institute Genome Sequencing Center for Infectious Disease"/>
            <person name="Wu L."/>
            <person name="Ma J."/>
        </authorList>
    </citation>
    <scope>NUCLEOTIDE SEQUENCE [LARGE SCALE GENOMIC DNA]</scope>
    <source>
        <strain evidence="17">JCM 17906</strain>
    </source>
</reference>
<accession>A0ABP8RWG9</accession>
<keyword evidence="6 13" id="KW-0560">Oxidoreductase</keyword>
<dbReference type="Pfam" id="PF01113">
    <property type="entry name" value="DapB_N"/>
    <property type="match status" value="1"/>
</dbReference>
<keyword evidence="3 13" id="KW-0028">Amino-acid biosynthesis</keyword>
<dbReference type="InterPro" id="IPR022663">
    <property type="entry name" value="DapB_C"/>
</dbReference>
<protein>
    <recommendedName>
        <fullName evidence="10 13">4-hydroxy-tetrahydrodipicolinate reductase</fullName>
        <shortName evidence="13">HTPA reductase</shortName>
        <ecNumber evidence="10 13">1.17.1.8</ecNumber>
    </recommendedName>
</protein>
<dbReference type="HAMAP" id="MF_00102">
    <property type="entry name" value="DapB"/>
    <property type="match status" value="1"/>
</dbReference>
<evidence type="ECO:0000313" key="16">
    <source>
        <dbReference type="EMBL" id="GAA4551220.1"/>
    </source>
</evidence>
<evidence type="ECO:0000259" key="15">
    <source>
        <dbReference type="Pfam" id="PF05173"/>
    </source>
</evidence>
<dbReference type="Gene3D" id="3.40.50.720">
    <property type="entry name" value="NAD(P)-binding Rossmann-like Domain"/>
    <property type="match status" value="1"/>
</dbReference>
<feature type="domain" description="Dihydrodipicolinate reductase C-terminal" evidence="15">
    <location>
        <begin position="106"/>
        <end position="241"/>
    </location>
</feature>
<evidence type="ECO:0000256" key="4">
    <source>
        <dbReference type="ARBA" id="ARBA00022857"/>
    </source>
</evidence>
<evidence type="ECO:0000256" key="11">
    <source>
        <dbReference type="ARBA" id="ARBA00049080"/>
    </source>
</evidence>
<dbReference type="EMBL" id="BAABGT010000066">
    <property type="protein sequence ID" value="GAA4551220.1"/>
    <property type="molecule type" value="Genomic_DNA"/>
</dbReference>
<dbReference type="PROSITE" id="PS01298">
    <property type="entry name" value="DAPB"/>
    <property type="match status" value="1"/>
</dbReference>
<comment type="caution">
    <text evidence="13">Was originally thought to be a dihydrodipicolinate reductase (DHDPR), catalyzing the conversion of dihydrodipicolinate to tetrahydrodipicolinate. However, it was shown in E.coli that the substrate of the enzymatic reaction is not dihydrodipicolinate (DHDP) but in fact (2S,4S)-4-hydroxy-2,3,4,5-tetrahydrodipicolinic acid (HTPA), the product released by the DapA-catalyzed reaction.</text>
</comment>
<evidence type="ECO:0000256" key="6">
    <source>
        <dbReference type="ARBA" id="ARBA00023002"/>
    </source>
</evidence>
<dbReference type="PANTHER" id="PTHR20836:SF0">
    <property type="entry name" value="4-HYDROXY-TETRAHYDRODIPICOLINATE REDUCTASE 1, CHLOROPLASTIC-RELATED"/>
    <property type="match status" value="1"/>
</dbReference>
<dbReference type="EC" id="1.17.1.8" evidence="10 13"/>
<dbReference type="Pfam" id="PF05173">
    <property type="entry name" value="DapB_C"/>
    <property type="match status" value="1"/>
</dbReference>
<keyword evidence="4 13" id="KW-0521">NADP</keyword>
<evidence type="ECO:0000256" key="5">
    <source>
        <dbReference type="ARBA" id="ARBA00022915"/>
    </source>
</evidence>
<dbReference type="SUPFAM" id="SSF51735">
    <property type="entry name" value="NAD(P)-binding Rossmann-fold domains"/>
    <property type="match status" value="1"/>
</dbReference>
<feature type="binding site" evidence="13">
    <location>
        <begin position="100"/>
        <end position="103"/>
    </location>
    <ligand>
        <name>NAD(+)</name>
        <dbReference type="ChEBI" id="CHEBI:57540"/>
    </ligand>
</feature>
<comment type="caution">
    <text evidence="16">The sequence shown here is derived from an EMBL/GenBank/DDBJ whole genome shotgun (WGS) entry which is preliminary data.</text>
</comment>
<comment type="caution">
    <text evidence="13">Lacks conserved residue(s) required for the propagation of feature annotation.</text>
</comment>
<comment type="subunit">
    <text evidence="13">Homotetramer.</text>
</comment>
<evidence type="ECO:0000256" key="3">
    <source>
        <dbReference type="ARBA" id="ARBA00022605"/>
    </source>
</evidence>
<dbReference type="RefSeq" id="WP_345421304.1">
    <property type="nucleotide sequence ID" value="NZ_BAABGT010000066.1"/>
</dbReference>
<dbReference type="InterPro" id="IPR022664">
    <property type="entry name" value="DapB_N_CS"/>
</dbReference>
<keyword evidence="17" id="KW-1185">Reference proteome</keyword>
<comment type="similarity">
    <text evidence="1 13">Belongs to the DapB family.</text>
</comment>
<comment type="pathway">
    <text evidence="9 13">Amino-acid biosynthesis; L-lysine biosynthesis via DAP pathway; (S)-tetrahydrodipicolinate from L-aspartate: step 4/4.</text>
</comment>
<name>A0ABP8RWG9_9PSEU</name>
<dbReference type="SUPFAM" id="SSF55347">
    <property type="entry name" value="Glyceraldehyde-3-phosphate dehydrogenase-like, C-terminal domain"/>
    <property type="match status" value="1"/>
</dbReference>
<dbReference type="Proteomes" id="UP001501598">
    <property type="component" value="Unassembled WGS sequence"/>
</dbReference>
<dbReference type="InterPro" id="IPR023940">
    <property type="entry name" value="DHDPR_bac"/>
</dbReference>
<evidence type="ECO:0000256" key="2">
    <source>
        <dbReference type="ARBA" id="ARBA00022490"/>
    </source>
</evidence>
<evidence type="ECO:0000256" key="13">
    <source>
        <dbReference type="HAMAP-Rule" id="MF_00102"/>
    </source>
</evidence>
<keyword evidence="7 13" id="KW-0520">NAD</keyword>
<feature type="binding site" evidence="13">
    <location>
        <position position="32"/>
    </location>
    <ligand>
        <name>NAD(+)</name>
        <dbReference type="ChEBI" id="CHEBI:57540"/>
    </ligand>
</feature>
<evidence type="ECO:0000256" key="9">
    <source>
        <dbReference type="ARBA" id="ARBA00037922"/>
    </source>
</evidence>
<dbReference type="CDD" id="cd02274">
    <property type="entry name" value="DHDPR_N"/>
    <property type="match status" value="1"/>
</dbReference>
<organism evidence="16 17">
    <name type="scientific">Pseudonocardia xishanensis</name>
    <dbReference type="NCBI Taxonomy" id="630995"/>
    <lineage>
        <taxon>Bacteria</taxon>
        <taxon>Bacillati</taxon>
        <taxon>Actinomycetota</taxon>
        <taxon>Actinomycetes</taxon>
        <taxon>Pseudonocardiales</taxon>
        <taxon>Pseudonocardiaceae</taxon>
        <taxon>Pseudonocardia</taxon>
    </lineage>
</organism>
<proteinExistence type="inferred from homology"/>